<protein>
    <submittedName>
        <fullName evidence="1">Uncharacterized protein</fullName>
    </submittedName>
</protein>
<evidence type="ECO:0000313" key="1">
    <source>
        <dbReference type="EMBL" id="KAF2480014.1"/>
    </source>
</evidence>
<dbReference type="AlphaFoldDB" id="A0A6A6PK19"/>
<dbReference type="EMBL" id="MU001640">
    <property type="protein sequence ID" value="KAF2480014.1"/>
    <property type="molecule type" value="Genomic_DNA"/>
</dbReference>
<reference evidence="1" key="1">
    <citation type="journal article" date="2020" name="Stud. Mycol.">
        <title>101 Dothideomycetes genomes: a test case for predicting lifestyles and emergence of pathogens.</title>
        <authorList>
            <person name="Haridas S."/>
            <person name="Albert R."/>
            <person name="Binder M."/>
            <person name="Bloem J."/>
            <person name="Labutti K."/>
            <person name="Salamov A."/>
            <person name="Andreopoulos B."/>
            <person name="Baker S."/>
            <person name="Barry K."/>
            <person name="Bills G."/>
            <person name="Bluhm B."/>
            <person name="Cannon C."/>
            <person name="Castanera R."/>
            <person name="Culley D."/>
            <person name="Daum C."/>
            <person name="Ezra D."/>
            <person name="Gonzalez J."/>
            <person name="Henrissat B."/>
            <person name="Kuo A."/>
            <person name="Liang C."/>
            <person name="Lipzen A."/>
            <person name="Lutzoni F."/>
            <person name="Magnuson J."/>
            <person name="Mondo S."/>
            <person name="Nolan M."/>
            <person name="Ohm R."/>
            <person name="Pangilinan J."/>
            <person name="Park H.-J."/>
            <person name="Ramirez L."/>
            <person name="Alfaro M."/>
            <person name="Sun H."/>
            <person name="Tritt A."/>
            <person name="Yoshinaga Y."/>
            <person name="Zwiers L.-H."/>
            <person name="Turgeon B."/>
            <person name="Goodwin S."/>
            <person name="Spatafora J."/>
            <person name="Crous P."/>
            <person name="Grigoriev I."/>
        </authorList>
    </citation>
    <scope>NUCLEOTIDE SEQUENCE</scope>
    <source>
        <strain evidence="1">CBS 113389</strain>
    </source>
</reference>
<accession>A0A6A6PK19</accession>
<keyword evidence="2" id="KW-1185">Reference proteome</keyword>
<evidence type="ECO:0000313" key="2">
    <source>
        <dbReference type="Proteomes" id="UP000799767"/>
    </source>
</evidence>
<name>A0A6A6PK19_9PEZI</name>
<organism evidence="1 2">
    <name type="scientific">Neohortaea acidophila</name>
    <dbReference type="NCBI Taxonomy" id="245834"/>
    <lineage>
        <taxon>Eukaryota</taxon>
        <taxon>Fungi</taxon>
        <taxon>Dikarya</taxon>
        <taxon>Ascomycota</taxon>
        <taxon>Pezizomycotina</taxon>
        <taxon>Dothideomycetes</taxon>
        <taxon>Dothideomycetidae</taxon>
        <taxon>Mycosphaerellales</taxon>
        <taxon>Teratosphaeriaceae</taxon>
        <taxon>Neohortaea</taxon>
    </lineage>
</organism>
<dbReference type="Proteomes" id="UP000799767">
    <property type="component" value="Unassembled WGS sequence"/>
</dbReference>
<proteinExistence type="predicted"/>
<gene>
    <name evidence="1" type="ORF">BDY17DRAFT_30064</name>
</gene>
<sequence length="168" mass="19336">MDTNSKPTTECAAQVNPQSTLDRLKAWIDGERLFYPSKTSESPFLWKPCFTQADLREALIYADNRCNDVVAECAFYDQLARQQYRSQIWTLGFQEKLESGEIDSPLDTCLPIEDLTHGRIRRIKVAREPDFRRSIASLARYTYLIKQHILARRAEIGRAQSPEAYGSD</sequence>
<dbReference type="GeneID" id="54475101"/>
<dbReference type="RefSeq" id="XP_033586584.1">
    <property type="nucleotide sequence ID" value="XM_033734099.1"/>
</dbReference>